<dbReference type="Gene3D" id="1.20.1070.10">
    <property type="entry name" value="Rhodopsin 7-helix transmembrane proteins"/>
    <property type="match status" value="1"/>
</dbReference>
<dbReference type="AlphaFoldDB" id="A0A813PIT2"/>
<evidence type="ECO:0000256" key="1">
    <source>
        <dbReference type="ARBA" id="ARBA00004370"/>
    </source>
</evidence>
<organism evidence="7 8">
    <name type="scientific">Adineta steineri</name>
    <dbReference type="NCBI Taxonomy" id="433720"/>
    <lineage>
        <taxon>Eukaryota</taxon>
        <taxon>Metazoa</taxon>
        <taxon>Spiralia</taxon>
        <taxon>Gnathifera</taxon>
        <taxon>Rotifera</taxon>
        <taxon>Eurotatoria</taxon>
        <taxon>Bdelloidea</taxon>
        <taxon>Adinetida</taxon>
        <taxon>Adinetidae</taxon>
        <taxon>Adineta</taxon>
    </lineage>
</organism>
<name>A0A813PIT2_9BILA</name>
<dbReference type="GO" id="GO:0016020">
    <property type="term" value="C:membrane"/>
    <property type="evidence" value="ECO:0007669"/>
    <property type="project" value="UniProtKB-SubCell"/>
</dbReference>
<feature type="transmembrane region" description="Helical" evidence="5">
    <location>
        <begin position="271"/>
        <end position="293"/>
    </location>
</feature>
<dbReference type="Pfam" id="PF00001">
    <property type="entry name" value="7tm_1"/>
    <property type="match status" value="1"/>
</dbReference>
<feature type="domain" description="G-protein coupled receptors family 1 profile" evidence="6">
    <location>
        <begin position="34"/>
        <end position="377"/>
    </location>
</feature>
<protein>
    <recommendedName>
        <fullName evidence="6">G-protein coupled receptors family 1 profile domain-containing protein</fullName>
    </recommendedName>
</protein>
<comment type="caution">
    <text evidence="7">The sequence shown here is derived from an EMBL/GenBank/DDBJ whole genome shotgun (WGS) entry which is preliminary data.</text>
</comment>
<feature type="transmembrane region" description="Helical" evidence="5">
    <location>
        <begin position="320"/>
        <end position="340"/>
    </location>
</feature>
<evidence type="ECO:0000256" key="3">
    <source>
        <dbReference type="ARBA" id="ARBA00022989"/>
    </source>
</evidence>
<evidence type="ECO:0000259" key="6">
    <source>
        <dbReference type="PROSITE" id="PS50262"/>
    </source>
</evidence>
<keyword evidence="4 5" id="KW-0472">Membrane</keyword>
<dbReference type="GO" id="GO:0004930">
    <property type="term" value="F:G protein-coupled receptor activity"/>
    <property type="evidence" value="ECO:0007669"/>
    <property type="project" value="InterPro"/>
</dbReference>
<proteinExistence type="predicted"/>
<comment type="subcellular location">
    <subcellularLocation>
        <location evidence="1">Membrane</location>
    </subcellularLocation>
</comment>
<dbReference type="InterPro" id="IPR017452">
    <property type="entry name" value="GPCR_Rhodpsn_7TM"/>
</dbReference>
<feature type="transmembrane region" description="Helical" evidence="5">
    <location>
        <begin position="20"/>
        <end position="44"/>
    </location>
</feature>
<keyword evidence="3 5" id="KW-1133">Transmembrane helix</keyword>
<feature type="transmembrane region" description="Helical" evidence="5">
    <location>
        <begin position="140"/>
        <end position="160"/>
    </location>
</feature>
<dbReference type="PANTHER" id="PTHR46641">
    <property type="entry name" value="FMRFAMIDE RECEPTOR-RELATED"/>
    <property type="match status" value="1"/>
</dbReference>
<evidence type="ECO:0000256" key="4">
    <source>
        <dbReference type="ARBA" id="ARBA00023136"/>
    </source>
</evidence>
<dbReference type="EMBL" id="CAJNOG010000012">
    <property type="protein sequence ID" value="CAF0749473.1"/>
    <property type="molecule type" value="Genomic_DNA"/>
</dbReference>
<dbReference type="InterPro" id="IPR052954">
    <property type="entry name" value="GPCR-Ligand_Int"/>
</dbReference>
<evidence type="ECO:0000313" key="7">
    <source>
        <dbReference type="EMBL" id="CAF0749473.1"/>
    </source>
</evidence>
<evidence type="ECO:0000313" key="8">
    <source>
        <dbReference type="Proteomes" id="UP000663845"/>
    </source>
</evidence>
<accession>A0A813PIT2</accession>
<evidence type="ECO:0000256" key="5">
    <source>
        <dbReference type="SAM" id="Phobius"/>
    </source>
</evidence>
<sequence length="459" mass="53340">MSTNIQPSSTAIFGLDTRLIRYGSIFLLIVGTFGNIVSYIIFSYGTLRKSSTFRYLALLSLMDLLVLYSGLLDLFLMTEYGGTFSLRNLNPVSCRLHTFITYWSQHSSSWILSFISVDRAVATNFIKFAKKFCTPRSAEYIVGIILLLTALLNCHELIFLRLQHDTNSIEYHQNQTIVTAHESLILNESDINNNLIQKRNTQSIFSICDNSQWNSTCLRNKRDLSDLNITTTTTTIVPFKTKLTDKKCEALQGSRYEFFWDHVWEWIDVCLYALIPFTVMSIGTFLIVYRVYYQQRRVFRSRRSGANNPSGTTPNKAKSLFYLLFTLNLLYFILVSPVVFVTTILFRSRDEEGAYPRFKAIIYLMQYCNHSLNFIFYGITSPPYRRTLCEWFLVLFPHLPQCCQRTIRQRSKSVRLENINLTQTNKNLKKANRLNTMKQTNLTIMDNNTHRESVSLVPR</sequence>
<keyword evidence="2 5" id="KW-0812">Transmembrane</keyword>
<gene>
    <name evidence="7" type="ORF">JYZ213_LOCUS2391</name>
</gene>
<dbReference type="PROSITE" id="PS50262">
    <property type="entry name" value="G_PROTEIN_RECEP_F1_2"/>
    <property type="match status" value="1"/>
</dbReference>
<dbReference type="Proteomes" id="UP000663845">
    <property type="component" value="Unassembled WGS sequence"/>
</dbReference>
<reference evidence="7" key="1">
    <citation type="submission" date="2021-02" db="EMBL/GenBank/DDBJ databases">
        <authorList>
            <person name="Nowell W R."/>
        </authorList>
    </citation>
    <scope>NUCLEOTIDE SEQUENCE</scope>
</reference>
<dbReference type="SUPFAM" id="SSF81321">
    <property type="entry name" value="Family A G protein-coupled receptor-like"/>
    <property type="match status" value="1"/>
</dbReference>
<dbReference type="PANTHER" id="PTHR46641:SF25">
    <property type="entry name" value="CNMAMIDE RECEPTOR-RELATED"/>
    <property type="match status" value="1"/>
</dbReference>
<dbReference type="InterPro" id="IPR000276">
    <property type="entry name" value="GPCR_Rhodpsn"/>
</dbReference>
<evidence type="ECO:0000256" key="2">
    <source>
        <dbReference type="ARBA" id="ARBA00022692"/>
    </source>
</evidence>
<feature type="transmembrane region" description="Helical" evidence="5">
    <location>
        <begin position="56"/>
        <end position="77"/>
    </location>
</feature>
<feature type="transmembrane region" description="Helical" evidence="5">
    <location>
        <begin position="360"/>
        <end position="379"/>
    </location>
</feature>